<dbReference type="STRING" id="240427.AYR62_01880"/>
<feature type="domain" description="HTH lysR-type" evidence="5">
    <location>
        <begin position="8"/>
        <end position="63"/>
    </location>
</feature>
<dbReference type="SUPFAM" id="SSF46785">
    <property type="entry name" value="Winged helix' DNA-binding domain"/>
    <property type="match status" value="1"/>
</dbReference>
<organism evidence="7 8">
    <name type="scientific">Secundilactobacillus paracollinoides</name>
    <dbReference type="NCBI Taxonomy" id="240427"/>
    <lineage>
        <taxon>Bacteria</taxon>
        <taxon>Bacillati</taxon>
        <taxon>Bacillota</taxon>
        <taxon>Bacilli</taxon>
        <taxon>Lactobacillales</taxon>
        <taxon>Lactobacillaceae</taxon>
        <taxon>Secundilactobacillus</taxon>
    </lineage>
</organism>
<dbReference type="InterPro" id="IPR000847">
    <property type="entry name" value="LysR_HTH_N"/>
</dbReference>
<dbReference type="PANTHER" id="PTHR30419:SF30">
    <property type="entry name" value="LYSR FAMILY TRANSCRIPTIONAL REGULATOR"/>
    <property type="match status" value="1"/>
</dbReference>
<dbReference type="SUPFAM" id="SSF53850">
    <property type="entry name" value="Periplasmic binding protein-like II"/>
    <property type="match status" value="1"/>
</dbReference>
<dbReference type="CDD" id="cd05466">
    <property type="entry name" value="PBP2_LTTR_substrate"/>
    <property type="match status" value="1"/>
</dbReference>
<dbReference type="InterPro" id="IPR036390">
    <property type="entry name" value="WH_DNA-bd_sf"/>
</dbReference>
<dbReference type="Proteomes" id="UP000093267">
    <property type="component" value="Chromosome"/>
</dbReference>
<gene>
    <name evidence="7" type="ORF">AYR63_01055</name>
</gene>
<proteinExistence type="inferred from homology"/>
<dbReference type="PANTHER" id="PTHR30419">
    <property type="entry name" value="HTH-TYPE TRANSCRIPTIONAL REGULATOR YBHD"/>
    <property type="match status" value="1"/>
</dbReference>
<evidence type="ECO:0000256" key="4">
    <source>
        <dbReference type="ARBA" id="ARBA00023163"/>
    </source>
</evidence>
<reference evidence="7 8" key="1">
    <citation type="submission" date="2016-03" db="EMBL/GenBank/DDBJ databases">
        <title>Pediococcus and Lactobacillus from brewery environment - whole genome sequencing and assembly.</title>
        <authorList>
            <person name="Behr J."/>
            <person name="Geissler A.J."/>
            <person name="Vogel R.F."/>
        </authorList>
    </citation>
    <scope>NUCLEOTIDE SEQUENCE [LARGE SCALE GENOMIC DNA]</scope>
    <source>
        <strain evidence="7 8">TMW 1.1995</strain>
    </source>
</reference>
<evidence type="ECO:0008006" key="9">
    <source>
        <dbReference type="Google" id="ProtNLM"/>
    </source>
</evidence>
<sequence length="311" mass="34940">MHNTQLLLNILNTVRYEDTLTTVAARLYLSQPYVSKIIKEAEQKYGMTLILRNKVPITLTDAGTVLLQSLTQIENTNQALAQRLETLKRHENETINIAFNQPVASAELAQLATQLKASFPDNRLNFFERSTSSSENLLLSQQMDIVVGPRQNNPAFVCQSLDQTQVGFLISNECRVYEPGRFIYPYSAADLSELSHYDYIGLSDRSLLQQQLNALFEQHHIQVEEILSLPDIFTATRAAYDLKTTTLTTMAIAATVIQPDEPYNLMMLPPEIIALDNTVIHTNKASTLVAACSHALWQLLSQTRSALVDNR</sequence>
<evidence type="ECO:0000313" key="7">
    <source>
        <dbReference type="EMBL" id="ANZ65861.1"/>
    </source>
</evidence>
<dbReference type="OrthoDB" id="9778774at2"/>
<evidence type="ECO:0000256" key="1">
    <source>
        <dbReference type="ARBA" id="ARBA00009437"/>
    </source>
</evidence>
<evidence type="ECO:0000259" key="6">
    <source>
        <dbReference type="Pfam" id="PF03466"/>
    </source>
</evidence>
<keyword evidence="2" id="KW-0805">Transcription regulation</keyword>
<dbReference type="InterPro" id="IPR050950">
    <property type="entry name" value="HTH-type_LysR_regulators"/>
</dbReference>
<evidence type="ECO:0000256" key="2">
    <source>
        <dbReference type="ARBA" id="ARBA00023015"/>
    </source>
</evidence>
<dbReference type="InterPro" id="IPR005119">
    <property type="entry name" value="LysR_subst-bd"/>
</dbReference>
<dbReference type="RefSeq" id="WP_056987577.1">
    <property type="nucleotide sequence ID" value="NZ_CP014912.1"/>
</dbReference>
<evidence type="ECO:0000259" key="5">
    <source>
        <dbReference type="Pfam" id="PF00126"/>
    </source>
</evidence>
<comment type="similarity">
    <text evidence="1">Belongs to the LysR transcriptional regulatory family.</text>
</comment>
<name>A0A1B2IV02_9LACO</name>
<keyword evidence="3" id="KW-0238">DNA-binding</keyword>
<dbReference type="InterPro" id="IPR036388">
    <property type="entry name" value="WH-like_DNA-bd_sf"/>
</dbReference>
<protein>
    <recommendedName>
        <fullName evidence="9">HTH lysR-type domain-containing protein</fullName>
    </recommendedName>
</protein>
<dbReference type="AlphaFoldDB" id="A0A1B2IV02"/>
<evidence type="ECO:0000256" key="3">
    <source>
        <dbReference type="ARBA" id="ARBA00023125"/>
    </source>
</evidence>
<keyword evidence="8" id="KW-1185">Reference proteome</keyword>
<evidence type="ECO:0000313" key="8">
    <source>
        <dbReference type="Proteomes" id="UP000093267"/>
    </source>
</evidence>
<keyword evidence="4" id="KW-0804">Transcription</keyword>
<dbReference type="Gene3D" id="1.10.10.10">
    <property type="entry name" value="Winged helix-like DNA-binding domain superfamily/Winged helix DNA-binding domain"/>
    <property type="match status" value="1"/>
</dbReference>
<dbReference type="GO" id="GO:0003700">
    <property type="term" value="F:DNA-binding transcription factor activity"/>
    <property type="evidence" value="ECO:0007669"/>
    <property type="project" value="InterPro"/>
</dbReference>
<dbReference type="Gene3D" id="3.40.190.290">
    <property type="match status" value="1"/>
</dbReference>
<accession>A0A1B2IV02</accession>
<dbReference type="GO" id="GO:0003677">
    <property type="term" value="F:DNA binding"/>
    <property type="evidence" value="ECO:0007669"/>
    <property type="project" value="UniProtKB-KW"/>
</dbReference>
<dbReference type="EMBL" id="CP014924">
    <property type="protein sequence ID" value="ANZ65861.1"/>
    <property type="molecule type" value="Genomic_DNA"/>
</dbReference>
<dbReference type="GO" id="GO:0005829">
    <property type="term" value="C:cytosol"/>
    <property type="evidence" value="ECO:0007669"/>
    <property type="project" value="TreeGrafter"/>
</dbReference>
<dbReference type="Pfam" id="PF00126">
    <property type="entry name" value="HTH_1"/>
    <property type="match status" value="1"/>
</dbReference>
<dbReference type="KEGG" id="lpd:AYR62_01880"/>
<dbReference type="Pfam" id="PF03466">
    <property type="entry name" value="LysR_substrate"/>
    <property type="match status" value="1"/>
</dbReference>
<feature type="domain" description="LysR substrate-binding" evidence="6">
    <location>
        <begin position="89"/>
        <end position="239"/>
    </location>
</feature>